<feature type="repeat" description="TPR" evidence="3">
    <location>
        <begin position="238"/>
        <end position="271"/>
    </location>
</feature>
<evidence type="ECO:0000256" key="3">
    <source>
        <dbReference type="PROSITE-ProRule" id="PRU00339"/>
    </source>
</evidence>
<dbReference type="InterPro" id="IPR019734">
    <property type="entry name" value="TPR_rpt"/>
</dbReference>
<dbReference type="RefSeq" id="WP_330932379.1">
    <property type="nucleotide sequence ID" value="NZ_CP119075.1"/>
</dbReference>
<dbReference type="PROSITE" id="PS50005">
    <property type="entry name" value="TPR"/>
    <property type="match status" value="2"/>
</dbReference>
<gene>
    <name evidence="4" type="ORF">PXH66_12390</name>
</gene>
<dbReference type="Gene3D" id="1.25.40.10">
    <property type="entry name" value="Tetratricopeptide repeat domain"/>
    <property type="match status" value="4"/>
</dbReference>
<dbReference type="PANTHER" id="PTHR45586:SF1">
    <property type="entry name" value="LIPOPOLYSACCHARIDE ASSEMBLY PROTEIN B"/>
    <property type="match status" value="1"/>
</dbReference>
<accession>A0AAF0CSZ5</accession>
<organism evidence="4 5">
    <name type="scientific">Synoicihabitans lomoniglobus</name>
    <dbReference type="NCBI Taxonomy" id="2909285"/>
    <lineage>
        <taxon>Bacteria</taxon>
        <taxon>Pseudomonadati</taxon>
        <taxon>Verrucomicrobiota</taxon>
        <taxon>Opitutia</taxon>
        <taxon>Opitutales</taxon>
        <taxon>Opitutaceae</taxon>
        <taxon>Synoicihabitans</taxon>
    </lineage>
</organism>
<dbReference type="Pfam" id="PF13432">
    <property type="entry name" value="TPR_16"/>
    <property type="match status" value="1"/>
</dbReference>
<dbReference type="Pfam" id="PF14559">
    <property type="entry name" value="TPR_19"/>
    <property type="match status" value="2"/>
</dbReference>
<feature type="repeat" description="TPR" evidence="3">
    <location>
        <begin position="86"/>
        <end position="119"/>
    </location>
</feature>
<sequence length="537" mass="58460">MSDFPAELAERVRAAQRAGATAELGRLYHINGFNHAAATCWKILQANEPLEARWPYYHADTLDALGDQEAMTSLVVRALKLDPAYAPAWLKLGNIRFKQGRFDEAAAAYQQRLLLLPGDPYARVGLARISAQSGDTATARHRLESLVVDAPTFAPARNLYAEALAAAGESSAAARERLRGSQSPRFRDADDPWLDGLITDCYDYDKLCVHGMMDTLTHHGDRGLALFHRARRLRPHQLTAYELIGNVHLDQGHSDKAIEIYEAGLRQAPPDAAISATYFVSLSRAYLHAARTAQAVQTARRGLTRLGDTAALHRALGNALRANHEPVAAVAALQAAVDHDPVNAAITYDLARAHIDLGQLEDAVAALHSSHQANPQYPATLALLGRVEADSGRWENALRYLRPLFDGQPDLPAAREQLSFVYLQAGLTSEQAGNLDTAESHYRHGIAVAPNQPAPLAQLGILLLRQNRGAEAVPPLENFHRLASDDARSHLLLGQAYAATDNKVQALKVLATGAEQAEISGDTRTARRCREIAARLK</sequence>
<evidence type="ECO:0000313" key="4">
    <source>
        <dbReference type="EMBL" id="WED67517.1"/>
    </source>
</evidence>
<dbReference type="InterPro" id="IPR011990">
    <property type="entry name" value="TPR-like_helical_dom_sf"/>
</dbReference>
<evidence type="ECO:0000313" key="5">
    <source>
        <dbReference type="Proteomes" id="UP001218638"/>
    </source>
</evidence>
<dbReference type="SMART" id="SM00028">
    <property type="entry name" value="TPR"/>
    <property type="match status" value="6"/>
</dbReference>
<dbReference type="PANTHER" id="PTHR45586">
    <property type="entry name" value="TPR REPEAT-CONTAINING PROTEIN PA4667"/>
    <property type="match status" value="1"/>
</dbReference>
<dbReference type="Proteomes" id="UP001218638">
    <property type="component" value="Chromosome"/>
</dbReference>
<evidence type="ECO:0000256" key="1">
    <source>
        <dbReference type="ARBA" id="ARBA00022737"/>
    </source>
</evidence>
<keyword evidence="5" id="KW-1185">Reference proteome</keyword>
<name>A0AAF0CSZ5_9BACT</name>
<dbReference type="InterPro" id="IPR051012">
    <property type="entry name" value="CellSynth/LPSAsmb/PSIAsmb"/>
</dbReference>
<protein>
    <submittedName>
        <fullName evidence="4">Tetratricopeptide repeat protein</fullName>
    </submittedName>
</protein>
<reference evidence="4" key="1">
    <citation type="submission" date="2023-03" db="EMBL/GenBank/DDBJ databases">
        <title>Lomoglobus Profundus gen. nov., sp. nov., a novel member of the phylum Verrucomicrobia, isolated from deep-marine sediment of South China Sea.</title>
        <authorList>
            <person name="Ahmad T."/>
            <person name="Ishaq S.E."/>
            <person name="Wang F."/>
        </authorList>
    </citation>
    <scope>NUCLEOTIDE SEQUENCE</scope>
    <source>
        <strain evidence="4">LMO-M01</strain>
    </source>
</reference>
<dbReference type="SUPFAM" id="SSF48452">
    <property type="entry name" value="TPR-like"/>
    <property type="match status" value="2"/>
</dbReference>
<dbReference type="AlphaFoldDB" id="A0AAF0CSZ5"/>
<keyword evidence="1" id="KW-0677">Repeat</keyword>
<dbReference type="KEGG" id="slom:PXH66_12390"/>
<keyword evidence="2 3" id="KW-0802">TPR repeat</keyword>
<evidence type="ECO:0000256" key="2">
    <source>
        <dbReference type="ARBA" id="ARBA00022803"/>
    </source>
</evidence>
<dbReference type="EMBL" id="CP119075">
    <property type="protein sequence ID" value="WED67517.1"/>
    <property type="molecule type" value="Genomic_DNA"/>
</dbReference>
<proteinExistence type="predicted"/>